<dbReference type="InterPro" id="IPR043129">
    <property type="entry name" value="ATPase_NBD"/>
</dbReference>
<evidence type="ECO:0000313" key="3">
    <source>
        <dbReference type="Proteomes" id="UP000013520"/>
    </source>
</evidence>
<dbReference type="STRING" id="767817.Desgi_2353"/>
<name>R4KGN9_9FIRM</name>
<keyword evidence="3" id="KW-1185">Reference proteome</keyword>
<dbReference type="InterPro" id="IPR022496">
    <property type="entry name" value="T6A_TsaB"/>
</dbReference>
<dbReference type="GO" id="GO:0002949">
    <property type="term" value="P:tRNA threonylcarbamoyladenosine modification"/>
    <property type="evidence" value="ECO:0007669"/>
    <property type="project" value="InterPro"/>
</dbReference>
<protein>
    <submittedName>
        <fullName evidence="2">Universal bacterial protein YeaZ</fullName>
    </submittedName>
</protein>
<dbReference type="Pfam" id="PF00814">
    <property type="entry name" value="TsaD"/>
    <property type="match status" value="1"/>
</dbReference>
<dbReference type="eggNOG" id="COG1214">
    <property type="taxonomic scope" value="Bacteria"/>
</dbReference>
<gene>
    <name evidence="2" type="ORF">Desgi_2353</name>
</gene>
<dbReference type="NCBIfam" id="TIGR03725">
    <property type="entry name" value="T6A_YeaZ"/>
    <property type="match status" value="1"/>
</dbReference>
<dbReference type="PANTHER" id="PTHR11735:SF11">
    <property type="entry name" value="TRNA THREONYLCARBAMOYLADENOSINE BIOSYNTHESIS PROTEIN TSAB"/>
    <property type="match status" value="1"/>
</dbReference>
<reference evidence="2 3" key="1">
    <citation type="submission" date="2012-01" db="EMBL/GenBank/DDBJ databases">
        <title>Complete sequence of Desulfotomaculum gibsoniae DSM 7213.</title>
        <authorList>
            <consortium name="US DOE Joint Genome Institute"/>
            <person name="Lucas S."/>
            <person name="Han J."/>
            <person name="Lapidus A."/>
            <person name="Cheng J.-F."/>
            <person name="Goodwin L."/>
            <person name="Pitluck S."/>
            <person name="Peters L."/>
            <person name="Ovchinnikova G."/>
            <person name="Teshima H."/>
            <person name="Detter J.C."/>
            <person name="Han C."/>
            <person name="Tapia R."/>
            <person name="Land M."/>
            <person name="Hauser L."/>
            <person name="Kyrpides N."/>
            <person name="Ivanova N."/>
            <person name="Pagani I."/>
            <person name="Parshina S."/>
            <person name="Plugge C."/>
            <person name="Muyzer G."/>
            <person name="Kuever J."/>
            <person name="Ivanova A."/>
            <person name="Nazina T."/>
            <person name="Klenk H.-P."/>
            <person name="Brambilla E."/>
            <person name="Spring S."/>
            <person name="Stams A.F."/>
            <person name="Woyke T."/>
        </authorList>
    </citation>
    <scope>NUCLEOTIDE SEQUENCE [LARGE SCALE GENOMIC DNA]</scope>
    <source>
        <strain evidence="2 3">DSM 7213</strain>
    </source>
</reference>
<evidence type="ECO:0000313" key="2">
    <source>
        <dbReference type="EMBL" id="AGL01769.1"/>
    </source>
</evidence>
<accession>R4KGN9</accession>
<organism evidence="2 3">
    <name type="scientific">Desulfoscipio gibsoniae DSM 7213</name>
    <dbReference type="NCBI Taxonomy" id="767817"/>
    <lineage>
        <taxon>Bacteria</taxon>
        <taxon>Bacillati</taxon>
        <taxon>Bacillota</taxon>
        <taxon>Clostridia</taxon>
        <taxon>Eubacteriales</taxon>
        <taxon>Desulfallaceae</taxon>
        <taxon>Desulfoscipio</taxon>
    </lineage>
</organism>
<dbReference type="InterPro" id="IPR000905">
    <property type="entry name" value="Gcp-like_dom"/>
</dbReference>
<evidence type="ECO:0000259" key="1">
    <source>
        <dbReference type="Pfam" id="PF00814"/>
    </source>
</evidence>
<dbReference type="KEGG" id="dgi:Desgi_2353"/>
<sequence>MFVLGIEAATPVAAVAVTTEEKILAERMVNNRRTHSVNLLPMVRDVLTDAGINKVQLTGIAVSSGPGSFTGLRIGMSTARTLAQVLRLPLADVPTLDALAYPLSGHAGLVCPILNARKNEVYAALYRSTGTCQQCLVPARATGIPELLELLKGYREQVTFIGDGVAEYAGILKAQMGERARLAPACASFPRGAAVAELGLQQLQTGATRDPLTLLPHYVRESEAEIKWRERCRNNG</sequence>
<dbReference type="RefSeq" id="WP_006523011.1">
    <property type="nucleotide sequence ID" value="NC_021184.1"/>
</dbReference>
<dbReference type="GO" id="GO:0005829">
    <property type="term" value="C:cytosol"/>
    <property type="evidence" value="ECO:0007669"/>
    <property type="project" value="TreeGrafter"/>
</dbReference>
<dbReference type="HOGENOM" id="CLU_064886_0_0_9"/>
<dbReference type="Gene3D" id="3.30.420.40">
    <property type="match status" value="2"/>
</dbReference>
<feature type="domain" description="Gcp-like" evidence="1">
    <location>
        <begin position="32"/>
        <end position="228"/>
    </location>
</feature>
<dbReference type="PANTHER" id="PTHR11735">
    <property type="entry name" value="TRNA N6-ADENOSINE THREONYLCARBAMOYLTRANSFERASE"/>
    <property type="match status" value="1"/>
</dbReference>
<dbReference type="OrthoDB" id="9784166at2"/>
<dbReference type="EMBL" id="CP003273">
    <property type="protein sequence ID" value="AGL01769.1"/>
    <property type="molecule type" value="Genomic_DNA"/>
</dbReference>
<dbReference type="AlphaFoldDB" id="R4KGN9"/>
<dbReference type="SUPFAM" id="SSF53067">
    <property type="entry name" value="Actin-like ATPase domain"/>
    <property type="match status" value="2"/>
</dbReference>
<dbReference type="CDD" id="cd24032">
    <property type="entry name" value="ASKHA_NBD_TsaB"/>
    <property type="match status" value="1"/>
</dbReference>
<dbReference type="Proteomes" id="UP000013520">
    <property type="component" value="Chromosome"/>
</dbReference>
<proteinExistence type="predicted"/>